<evidence type="ECO:0000313" key="2">
    <source>
        <dbReference type="Proteomes" id="UP000735302"/>
    </source>
</evidence>
<reference evidence="1 2" key="1">
    <citation type="journal article" date="2021" name="Elife">
        <title>Chloroplast acquisition without the gene transfer in kleptoplastic sea slugs, Plakobranchus ocellatus.</title>
        <authorList>
            <person name="Maeda T."/>
            <person name="Takahashi S."/>
            <person name="Yoshida T."/>
            <person name="Shimamura S."/>
            <person name="Takaki Y."/>
            <person name="Nagai Y."/>
            <person name="Toyoda A."/>
            <person name="Suzuki Y."/>
            <person name="Arimoto A."/>
            <person name="Ishii H."/>
            <person name="Satoh N."/>
            <person name="Nishiyama T."/>
            <person name="Hasebe M."/>
            <person name="Maruyama T."/>
            <person name="Minagawa J."/>
            <person name="Obokata J."/>
            <person name="Shigenobu S."/>
        </authorList>
    </citation>
    <scope>NUCLEOTIDE SEQUENCE [LARGE SCALE GENOMIC DNA]</scope>
</reference>
<keyword evidence="2" id="KW-1185">Reference proteome</keyword>
<dbReference type="AlphaFoldDB" id="A0AAV3ZW04"/>
<proteinExistence type="predicted"/>
<sequence length="120" mass="14075">MPQRLWDKFLIFPDSANTSCKKDKPFTPETALHGHVYIVLGSNTCQYFGCDDGRWDYRVSGRMEGKRQRGRPRINYFDNIKSWTQMDTREIYDVIRERDVWRQMVHEAVRAANVLGSDAG</sequence>
<evidence type="ECO:0000313" key="1">
    <source>
        <dbReference type="EMBL" id="GFN98078.1"/>
    </source>
</evidence>
<dbReference type="Proteomes" id="UP000735302">
    <property type="component" value="Unassembled WGS sequence"/>
</dbReference>
<name>A0AAV3ZW04_9GAST</name>
<accession>A0AAV3ZW04</accession>
<dbReference type="EMBL" id="BLXT01002832">
    <property type="protein sequence ID" value="GFN98078.1"/>
    <property type="molecule type" value="Genomic_DNA"/>
</dbReference>
<protein>
    <submittedName>
        <fullName evidence="1">Uncharacterized protein</fullName>
    </submittedName>
</protein>
<comment type="caution">
    <text evidence="1">The sequence shown here is derived from an EMBL/GenBank/DDBJ whole genome shotgun (WGS) entry which is preliminary data.</text>
</comment>
<organism evidence="1 2">
    <name type="scientific">Plakobranchus ocellatus</name>
    <dbReference type="NCBI Taxonomy" id="259542"/>
    <lineage>
        <taxon>Eukaryota</taxon>
        <taxon>Metazoa</taxon>
        <taxon>Spiralia</taxon>
        <taxon>Lophotrochozoa</taxon>
        <taxon>Mollusca</taxon>
        <taxon>Gastropoda</taxon>
        <taxon>Heterobranchia</taxon>
        <taxon>Euthyneura</taxon>
        <taxon>Panpulmonata</taxon>
        <taxon>Sacoglossa</taxon>
        <taxon>Placobranchoidea</taxon>
        <taxon>Plakobranchidae</taxon>
        <taxon>Plakobranchus</taxon>
    </lineage>
</organism>
<gene>
    <name evidence="1" type="ORF">PoB_002458400</name>
</gene>